<sequence length="306" mass="34086">MTASALTHPLPPTHSATAARDQLQIALAIADESTLKSLLIRCTPPIAQPHRLGSVSSQVGVPVDSRQAIDGILSFEDITCVLASSPEEISRQVAANIDPKKLDREYAKLTRCESELHTLGNNLTLAQAIARLSHAGFPPKQVDEIINLPNEAWHKSWWYALDEVGHFTVPFLRLMRPLRYPDGTFTLQYRDHFAQDKPPSFSTQGQKVLVEIKTPAQTFRRTIERINLFRHQMGIQKALIIGDRLTELEARGFISQGISVYTTQQPVAIHAEADCTACANFDCPMYRRPDSPVVMCRSFCLDATAE</sequence>
<evidence type="ECO:0000313" key="2">
    <source>
        <dbReference type="Proteomes" id="UP000505210"/>
    </source>
</evidence>
<name>A0A6M8BJ80_9CYAN</name>
<dbReference type="AlphaFoldDB" id="A0A6M8BJ80"/>
<dbReference type="RefSeq" id="WP_172358247.1">
    <property type="nucleotide sequence ID" value="NZ_CP053661.1"/>
</dbReference>
<proteinExistence type="predicted"/>
<reference evidence="1 2" key="1">
    <citation type="submission" date="2020-05" db="EMBL/GenBank/DDBJ databases">
        <title>Complete genome sequence of of a novel Thermoleptolyngbya strain isolated from hot springs of Ganzi, Sichuan China.</title>
        <authorList>
            <person name="Tang J."/>
            <person name="Daroch M."/>
            <person name="Li L."/>
            <person name="Waleron K."/>
            <person name="Waleron M."/>
            <person name="Waleron M."/>
        </authorList>
    </citation>
    <scope>NUCLEOTIDE SEQUENCE [LARGE SCALE GENOMIC DNA]</scope>
    <source>
        <strain evidence="1 2">PKUAC-SCTA183</strain>
    </source>
</reference>
<dbReference type="EMBL" id="CP053661">
    <property type="protein sequence ID" value="QKD84200.1"/>
    <property type="molecule type" value="Genomic_DNA"/>
</dbReference>
<gene>
    <name evidence="1" type="ORF">HPC62_20285</name>
</gene>
<dbReference type="KEGG" id="theu:HPC62_20285"/>
<organism evidence="1 2">
    <name type="scientific">Thermoleptolyngbya sichuanensis A183</name>
    <dbReference type="NCBI Taxonomy" id="2737172"/>
    <lineage>
        <taxon>Bacteria</taxon>
        <taxon>Bacillati</taxon>
        <taxon>Cyanobacteriota</taxon>
        <taxon>Cyanophyceae</taxon>
        <taxon>Oculatellales</taxon>
        <taxon>Oculatellaceae</taxon>
        <taxon>Thermoleptolyngbya</taxon>
        <taxon>Thermoleptolyngbya sichuanensis</taxon>
    </lineage>
</organism>
<dbReference type="Proteomes" id="UP000505210">
    <property type="component" value="Chromosome"/>
</dbReference>
<keyword evidence="2" id="KW-1185">Reference proteome</keyword>
<accession>A0A6M8BJ80</accession>
<evidence type="ECO:0000313" key="1">
    <source>
        <dbReference type="EMBL" id="QKD84200.1"/>
    </source>
</evidence>
<protein>
    <submittedName>
        <fullName evidence="1">Uncharacterized protein</fullName>
    </submittedName>
</protein>